<dbReference type="CDD" id="cd13568">
    <property type="entry name" value="PBP2_TAXI_TRAP_like_3"/>
    <property type="match status" value="1"/>
</dbReference>
<dbReference type="EMBL" id="QPGL01000001">
    <property type="protein sequence ID" value="RCS72452.1"/>
    <property type="molecule type" value="Genomic_DNA"/>
</dbReference>
<dbReference type="SUPFAM" id="SSF53850">
    <property type="entry name" value="Periplasmic binding protein-like II"/>
    <property type="match status" value="1"/>
</dbReference>
<name>A0A368LKQ7_9VIBR</name>
<dbReference type="RefSeq" id="WP_086962033.1">
    <property type="nucleotide sequence ID" value="NZ_AP018680.1"/>
</dbReference>
<proteinExistence type="predicted"/>
<dbReference type="AlphaFoldDB" id="A0A368LKQ7"/>
<keyword evidence="3" id="KW-1185">Reference proteome</keyword>
<reference evidence="2 3" key="1">
    <citation type="journal article" date="2017" name="Elife">
        <title>Extensive horizontal gene transfer in cheese-associated bacteria.</title>
        <authorList>
            <person name="Bonham K.S."/>
            <person name="Wolfe B.E."/>
            <person name="Dutton R.J."/>
        </authorList>
    </citation>
    <scope>NUCLEOTIDE SEQUENCE [LARGE SCALE GENOMIC DNA]</scope>
    <source>
        <strain evidence="2 3">JB196</strain>
    </source>
</reference>
<evidence type="ECO:0000256" key="1">
    <source>
        <dbReference type="SAM" id="SignalP"/>
    </source>
</evidence>
<dbReference type="InterPro" id="IPR011852">
    <property type="entry name" value="TRAP_TAXI"/>
</dbReference>
<dbReference type="GeneID" id="303187636"/>
<evidence type="ECO:0000313" key="3">
    <source>
        <dbReference type="Proteomes" id="UP000252479"/>
    </source>
</evidence>
<sequence>MIFISFLSRTFFNLTTVLLLLFSCTTQAEERVYITIGTGAVTGVYYPAGSSICKLINKGRLKHHIRCSVESTAGSVDNINALRMGKMDAVISQSDWQYQAFKGNSDFKSDSPYTNMRALFSLYSEPFNIIARRDSDIQNIHDLEGKRVNIGNIGSGDRATIDMLMKQFSWTNKSFSLVTEYTGAGRAQALCDNKIDAFISIIGHPNASIKEATTACQARLVPATGKHIDQLINQHPYYAHTSVPANLYLNNDKDIQSFGMLSVVSVDRSLSDEVAYQITKAVFENFDTFKRLHPAFSLLKKENMIKDGISVPLHTGAIRYYKEVGLL</sequence>
<feature type="signal peptide" evidence="1">
    <location>
        <begin position="1"/>
        <end position="28"/>
    </location>
</feature>
<accession>A0A368LKQ7</accession>
<keyword evidence="1" id="KW-0732">Signal</keyword>
<dbReference type="Pfam" id="PF16868">
    <property type="entry name" value="NMT1_3"/>
    <property type="match status" value="1"/>
</dbReference>
<comment type="caution">
    <text evidence="2">The sequence shown here is derived from an EMBL/GenBank/DDBJ whole genome shotgun (WGS) entry which is preliminary data.</text>
</comment>
<dbReference type="Gene3D" id="3.40.190.10">
    <property type="entry name" value="Periplasmic binding protein-like II"/>
    <property type="match status" value="2"/>
</dbReference>
<dbReference type="NCBIfam" id="TIGR02122">
    <property type="entry name" value="TRAP_TAXI"/>
    <property type="match status" value="1"/>
</dbReference>
<dbReference type="PANTHER" id="PTHR42941:SF1">
    <property type="entry name" value="SLL1037 PROTEIN"/>
    <property type="match status" value="1"/>
</dbReference>
<organism evidence="2 3">
    <name type="scientific">Vibrio casei</name>
    <dbReference type="NCBI Taxonomy" id="673372"/>
    <lineage>
        <taxon>Bacteria</taxon>
        <taxon>Pseudomonadati</taxon>
        <taxon>Pseudomonadota</taxon>
        <taxon>Gammaproteobacteria</taxon>
        <taxon>Vibrionales</taxon>
        <taxon>Vibrionaceae</taxon>
        <taxon>Vibrio</taxon>
    </lineage>
</organism>
<dbReference type="PANTHER" id="PTHR42941">
    <property type="entry name" value="SLL1037 PROTEIN"/>
    <property type="match status" value="1"/>
</dbReference>
<protein>
    <submittedName>
        <fullName evidence="2">C4-dicarboxylate ABC transporter substrate-binding protein</fullName>
    </submittedName>
</protein>
<dbReference type="OrthoDB" id="9776669at2"/>
<gene>
    <name evidence="2" type="ORF">CIK83_01830</name>
</gene>
<dbReference type="Proteomes" id="UP000252479">
    <property type="component" value="Unassembled WGS sequence"/>
</dbReference>
<evidence type="ECO:0000313" key="2">
    <source>
        <dbReference type="EMBL" id="RCS72452.1"/>
    </source>
</evidence>
<feature type="chain" id="PRO_5017025435" evidence="1">
    <location>
        <begin position="29"/>
        <end position="327"/>
    </location>
</feature>